<dbReference type="CDD" id="cd12148">
    <property type="entry name" value="fungal_TF_MHR"/>
    <property type="match status" value="1"/>
</dbReference>
<keyword evidence="3" id="KW-0805">Transcription regulation</keyword>
<feature type="compositionally biased region" description="Polar residues" evidence="6">
    <location>
        <begin position="150"/>
        <end position="170"/>
    </location>
</feature>
<reference evidence="8 9" key="1">
    <citation type="journal article" date="2024" name="Commun. Biol.">
        <title>Comparative genomic analysis of thermophilic fungi reveals convergent evolutionary adaptations and gene losses.</title>
        <authorList>
            <person name="Steindorff A.S."/>
            <person name="Aguilar-Pontes M.V."/>
            <person name="Robinson A.J."/>
            <person name="Andreopoulos B."/>
            <person name="LaButti K."/>
            <person name="Kuo A."/>
            <person name="Mondo S."/>
            <person name="Riley R."/>
            <person name="Otillar R."/>
            <person name="Haridas S."/>
            <person name="Lipzen A."/>
            <person name="Grimwood J."/>
            <person name="Schmutz J."/>
            <person name="Clum A."/>
            <person name="Reid I.D."/>
            <person name="Moisan M.C."/>
            <person name="Butler G."/>
            <person name="Nguyen T.T.M."/>
            <person name="Dewar K."/>
            <person name="Conant G."/>
            <person name="Drula E."/>
            <person name="Henrissat B."/>
            <person name="Hansel C."/>
            <person name="Singer S."/>
            <person name="Hutchinson M.I."/>
            <person name="de Vries R.P."/>
            <person name="Natvig D.O."/>
            <person name="Powell A.J."/>
            <person name="Tsang A."/>
            <person name="Grigoriev I.V."/>
        </authorList>
    </citation>
    <scope>NUCLEOTIDE SEQUENCE [LARGE SCALE GENOMIC DNA]</scope>
    <source>
        <strain evidence="8 9">ATCC 24622</strain>
    </source>
</reference>
<dbReference type="Gene3D" id="4.10.240.10">
    <property type="entry name" value="Zn(2)-C6 fungal-type DNA-binding domain"/>
    <property type="match status" value="2"/>
</dbReference>
<feature type="domain" description="Zn(2)-C6 fungal-type" evidence="7">
    <location>
        <begin position="74"/>
        <end position="104"/>
    </location>
</feature>
<dbReference type="Pfam" id="PF04082">
    <property type="entry name" value="Fungal_trans"/>
    <property type="match status" value="1"/>
</dbReference>
<evidence type="ECO:0000256" key="2">
    <source>
        <dbReference type="ARBA" id="ARBA00022723"/>
    </source>
</evidence>
<dbReference type="InterPro" id="IPR001138">
    <property type="entry name" value="Zn2Cys6_DnaBD"/>
</dbReference>
<keyword evidence="9" id="KW-1185">Reference proteome</keyword>
<sequence>MGCRVCRARKVKCDGRRLNGCANCERLGLECVGWTSPSTPTPGSSGLPGLPPRTPLTSTAPAAGSGSRKRTFRSCNQCRSAKTKCDGRRPTCLRCRVRSLPCIYRAGSEPSWTRVLARETSQTPSASAHEVSGEHSGLPTADTAGGSGVVTRNASVPSGQRPQINLSMQDSGRPVLPSGSPQGPDGPPSGDHETDELTLGPLAWLLSSKLPDSPTPLRELAEHYFANVHPLKCFAFVHKPSFMQQLDRGFNYDDDDNALLYMICAHGAKFYALDYSTNVQRVPSKAIHLAGNEWAKVAERMIFTNYGKISVPNLMAAVLLYDYQFRLGNYAHSLMISGFTTRMAHALQLNLEYSVVSRGGSPPPPTYTESRRRLMWACYILDVWTGSGVDQLTLLHESDIHIRLPCNERNFLLRIPCETDRLESYQSSPRTTESMGLAACYIRLVSLWKRIARYVKCLDTAKLPWLPDSEFATLHADLKAWRDGLSPSLDFSPEAVYIRLESSQLGALTLLHCTYHNAMCDLNRIAMPELFKLHNAFVFPPDQADFLDHLQLECLRHAQNMAVILAETARRGGRFLADSLLPSFAYNGSRVMLYYVARLLDPGRPHARSLMEETIRLVQSNNEVLRTMSAMIPLADPLYITAERWLRKVRTSFTRADATAHIGPRDPSDVNETEWSESRPGSPIQPTPDHILNPLSLYRLARKAVSETHSAAVPWSASPPSQVVTPTARAAADEAVSTPLVSSVPPPLATASGVPMRSEGGGIPAVPEGALDLDELQYYLTWGLDGGTTAAEASMADGTADGSALAAWLGAGDRREAGRDFGG</sequence>
<gene>
    <name evidence="8" type="ORF">VTK73DRAFT_4444</name>
</gene>
<dbReference type="Pfam" id="PF00172">
    <property type="entry name" value="Zn_clus"/>
    <property type="match status" value="2"/>
</dbReference>
<dbReference type="PROSITE" id="PS00463">
    <property type="entry name" value="ZN2_CY6_FUNGAL_1"/>
    <property type="match status" value="1"/>
</dbReference>
<dbReference type="SMART" id="SM00906">
    <property type="entry name" value="Fungal_trans"/>
    <property type="match status" value="1"/>
</dbReference>
<feature type="region of interest" description="Disordered" evidence="6">
    <location>
        <begin position="658"/>
        <end position="688"/>
    </location>
</feature>
<evidence type="ECO:0000256" key="1">
    <source>
        <dbReference type="ARBA" id="ARBA00004123"/>
    </source>
</evidence>
<dbReference type="InterPro" id="IPR050815">
    <property type="entry name" value="TF_fung"/>
</dbReference>
<evidence type="ECO:0000313" key="8">
    <source>
        <dbReference type="EMBL" id="KAL1866975.1"/>
    </source>
</evidence>
<dbReference type="InterPro" id="IPR036864">
    <property type="entry name" value="Zn2-C6_fun-type_DNA-bd_sf"/>
</dbReference>
<name>A0ABR3WTN7_9PEZI</name>
<feature type="domain" description="Zn(2)-C6 fungal-type" evidence="7">
    <location>
        <begin position="2"/>
        <end position="32"/>
    </location>
</feature>
<dbReference type="PANTHER" id="PTHR47338:SF7">
    <property type="entry name" value="ZN(II)2CYS6 TRANSCRIPTION FACTOR (EUROFUNG)"/>
    <property type="match status" value="1"/>
</dbReference>
<dbReference type="Proteomes" id="UP001586593">
    <property type="component" value="Unassembled WGS sequence"/>
</dbReference>
<evidence type="ECO:0000259" key="7">
    <source>
        <dbReference type="PROSITE" id="PS50048"/>
    </source>
</evidence>
<feature type="region of interest" description="Disordered" evidence="6">
    <location>
        <begin position="40"/>
        <end position="70"/>
    </location>
</feature>
<feature type="region of interest" description="Disordered" evidence="6">
    <location>
        <begin position="118"/>
        <end position="196"/>
    </location>
</feature>
<evidence type="ECO:0000313" key="9">
    <source>
        <dbReference type="Proteomes" id="UP001586593"/>
    </source>
</evidence>
<proteinExistence type="predicted"/>
<keyword evidence="2" id="KW-0479">Metal-binding</keyword>
<comment type="subcellular location">
    <subcellularLocation>
        <location evidence="1">Nucleus</location>
    </subcellularLocation>
</comment>
<comment type="caution">
    <text evidence="8">The sequence shown here is derived from an EMBL/GenBank/DDBJ whole genome shotgun (WGS) entry which is preliminary data.</text>
</comment>
<dbReference type="CDD" id="cd00067">
    <property type="entry name" value="GAL4"/>
    <property type="match status" value="2"/>
</dbReference>
<dbReference type="SUPFAM" id="SSF57701">
    <property type="entry name" value="Zn2/Cys6 DNA-binding domain"/>
    <property type="match status" value="2"/>
</dbReference>
<evidence type="ECO:0000256" key="4">
    <source>
        <dbReference type="ARBA" id="ARBA00023163"/>
    </source>
</evidence>
<dbReference type="PROSITE" id="PS50048">
    <property type="entry name" value="ZN2_CY6_FUNGAL_2"/>
    <property type="match status" value="2"/>
</dbReference>
<dbReference type="SMART" id="SM00066">
    <property type="entry name" value="GAL4"/>
    <property type="match status" value="2"/>
</dbReference>
<accession>A0ABR3WTN7</accession>
<dbReference type="PANTHER" id="PTHR47338">
    <property type="entry name" value="ZN(II)2CYS6 TRANSCRIPTION FACTOR (EUROFUNG)-RELATED"/>
    <property type="match status" value="1"/>
</dbReference>
<organism evidence="8 9">
    <name type="scientific">Phialemonium thermophilum</name>
    <dbReference type="NCBI Taxonomy" id="223376"/>
    <lineage>
        <taxon>Eukaryota</taxon>
        <taxon>Fungi</taxon>
        <taxon>Dikarya</taxon>
        <taxon>Ascomycota</taxon>
        <taxon>Pezizomycotina</taxon>
        <taxon>Sordariomycetes</taxon>
        <taxon>Sordariomycetidae</taxon>
        <taxon>Cephalothecales</taxon>
        <taxon>Cephalothecaceae</taxon>
        <taxon>Phialemonium</taxon>
    </lineage>
</organism>
<protein>
    <recommendedName>
        <fullName evidence="7">Zn(2)-C6 fungal-type domain-containing protein</fullName>
    </recommendedName>
</protein>
<evidence type="ECO:0000256" key="3">
    <source>
        <dbReference type="ARBA" id="ARBA00023015"/>
    </source>
</evidence>
<evidence type="ECO:0000256" key="6">
    <source>
        <dbReference type="SAM" id="MobiDB-lite"/>
    </source>
</evidence>
<dbReference type="EMBL" id="JAZHXJ010000252">
    <property type="protein sequence ID" value="KAL1866975.1"/>
    <property type="molecule type" value="Genomic_DNA"/>
</dbReference>
<evidence type="ECO:0000256" key="5">
    <source>
        <dbReference type="ARBA" id="ARBA00023242"/>
    </source>
</evidence>
<dbReference type="InterPro" id="IPR007219">
    <property type="entry name" value="XnlR_reg_dom"/>
</dbReference>
<keyword evidence="4" id="KW-0804">Transcription</keyword>
<keyword evidence="5" id="KW-0539">Nucleus</keyword>